<protein>
    <submittedName>
        <fullName evidence="1">DUF3782 domain-containing protein</fullName>
    </submittedName>
</protein>
<dbReference type="PANTHER" id="PTHR38753:SF1">
    <property type="entry name" value="SLR1441 PROTEIN"/>
    <property type="match status" value="1"/>
</dbReference>
<dbReference type="InterPro" id="IPR011335">
    <property type="entry name" value="Restrct_endonuc-II-like"/>
</dbReference>
<keyword evidence="2" id="KW-1185">Reference proteome</keyword>
<dbReference type="RefSeq" id="WP_201244903.1">
    <property type="nucleotide sequence ID" value="NZ_NHSF01000053.1"/>
</dbReference>
<dbReference type="SUPFAM" id="SSF52980">
    <property type="entry name" value="Restriction endonuclease-like"/>
    <property type="match status" value="1"/>
</dbReference>
<dbReference type="Proteomes" id="UP001296967">
    <property type="component" value="Unassembled WGS sequence"/>
</dbReference>
<evidence type="ECO:0000313" key="2">
    <source>
        <dbReference type="Proteomes" id="UP001296967"/>
    </source>
</evidence>
<accession>A0AAJ0UFF6</accession>
<name>A0AAJ0UFF6_HALSE</name>
<sequence length="221" mass="25223">MATSAEDIWALFQETDRKIQESDARLTQRFEQTDRQLQESDARLTLRFEQTDRLIQEADARLTQRFEQTDRKIRALGELIGRQGNRLGEFVQEMVRPAVVGLLRERGLPVHQVAPNLSAYDDNGQLLAEIDLLALNAQVAVAVECKSHLNVDDVNDHLERLATFKHCFPQYQTYQLLGAVAGMVVPEQVGRFAYRKGLFVLAQSGNAIEIRNDSRFQPKTW</sequence>
<proteinExistence type="predicted"/>
<gene>
    <name evidence="1" type="ORF">CCR82_08065</name>
</gene>
<reference evidence="1" key="1">
    <citation type="submission" date="2017-05" db="EMBL/GenBank/DDBJ databases">
        <authorList>
            <person name="Imhoff J.F."/>
            <person name="Rahn T."/>
            <person name="Kuenzel S."/>
            <person name="Neulinger S.C."/>
        </authorList>
    </citation>
    <scope>NUCLEOTIDE SEQUENCE</scope>
    <source>
        <strain evidence="1">DSM 4395</strain>
    </source>
</reference>
<dbReference type="AlphaFoldDB" id="A0AAJ0UFF6"/>
<comment type="caution">
    <text evidence="1">The sequence shown here is derived from an EMBL/GenBank/DDBJ whole genome shotgun (WGS) entry which is preliminary data.</text>
</comment>
<dbReference type="EMBL" id="NHSF01000053">
    <property type="protein sequence ID" value="MBK5930476.1"/>
    <property type="molecule type" value="Genomic_DNA"/>
</dbReference>
<organism evidence="1 2">
    <name type="scientific">Halochromatium salexigens</name>
    <name type="common">Chromatium salexigens</name>
    <dbReference type="NCBI Taxonomy" id="49447"/>
    <lineage>
        <taxon>Bacteria</taxon>
        <taxon>Pseudomonadati</taxon>
        <taxon>Pseudomonadota</taxon>
        <taxon>Gammaproteobacteria</taxon>
        <taxon>Chromatiales</taxon>
        <taxon>Chromatiaceae</taxon>
        <taxon>Halochromatium</taxon>
    </lineage>
</organism>
<reference evidence="1" key="2">
    <citation type="journal article" date="2020" name="Microorganisms">
        <title>Osmotic Adaptation and Compatible Solute Biosynthesis of Phototrophic Bacteria as Revealed from Genome Analyses.</title>
        <authorList>
            <person name="Imhoff J.F."/>
            <person name="Rahn T."/>
            <person name="Kunzel S."/>
            <person name="Keller A."/>
            <person name="Neulinger S.C."/>
        </authorList>
    </citation>
    <scope>NUCLEOTIDE SEQUENCE</scope>
    <source>
        <strain evidence="1">DSM 4395</strain>
    </source>
</reference>
<evidence type="ECO:0000313" key="1">
    <source>
        <dbReference type="EMBL" id="MBK5930476.1"/>
    </source>
</evidence>
<dbReference type="PANTHER" id="PTHR38753">
    <property type="entry name" value="SLR1441 PROTEIN"/>
    <property type="match status" value="1"/>
</dbReference>